<evidence type="ECO:0000313" key="4">
    <source>
        <dbReference type="EMBL" id="MFD1888823.1"/>
    </source>
</evidence>
<keyword evidence="2" id="KW-0472">Membrane</keyword>
<dbReference type="EMBL" id="JBHUFZ010000003">
    <property type="protein sequence ID" value="MFD1888823.1"/>
    <property type="molecule type" value="Genomic_DNA"/>
</dbReference>
<dbReference type="RefSeq" id="WP_343871904.1">
    <property type="nucleotide sequence ID" value="NZ_BAAAIX010000003.1"/>
</dbReference>
<evidence type="ECO:0000256" key="1">
    <source>
        <dbReference type="SAM" id="MobiDB-lite"/>
    </source>
</evidence>
<dbReference type="InterPro" id="IPR012551">
    <property type="entry name" value="DUF1707_SHOCT-like"/>
</dbReference>
<reference evidence="5" key="1">
    <citation type="journal article" date="2019" name="Int. J. Syst. Evol. Microbiol.">
        <title>The Global Catalogue of Microorganisms (GCM) 10K type strain sequencing project: providing services to taxonomists for standard genome sequencing and annotation.</title>
        <authorList>
            <consortium name="The Broad Institute Genomics Platform"/>
            <consortium name="The Broad Institute Genome Sequencing Center for Infectious Disease"/>
            <person name="Wu L."/>
            <person name="Ma J."/>
        </authorList>
    </citation>
    <scope>NUCLEOTIDE SEQUENCE [LARGE SCALE GENOMIC DNA]</scope>
    <source>
        <strain evidence="5">CAIM 431</strain>
    </source>
</reference>
<feature type="compositionally biased region" description="Polar residues" evidence="1">
    <location>
        <begin position="1"/>
        <end position="11"/>
    </location>
</feature>
<feature type="domain" description="DUF1707" evidence="3">
    <location>
        <begin position="19"/>
        <end position="68"/>
    </location>
</feature>
<evidence type="ECO:0000256" key="2">
    <source>
        <dbReference type="SAM" id="Phobius"/>
    </source>
</evidence>
<dbReference type="Proteomes" id="UP001597326">
    <property type="component" value="Unassembled WGS sequence"/>
</dbReference>
<accession>A0ABW4RRA1</accession>
<dbReference type="Pfam" id="PF08044">
    <property type="entry name" value="DUF1707"/>
    <property type="match status" value="1"/>
</dbReference>
<sequence length="124" mass="13400">MSNLPISSKYRSTPERPVDEAEREDLTKRLNEAFEAGTVSQDDYRALLDRVFAARSLGELVPVVEQLPAKSTHDQPELVRQEGDLPPGELLPAGMSQATASTVMKAISGAGVLVILLAALILLF</sequence>
<feature type="region of interest" description="Disordered" evidence="1">
    <location>
        <begin position="1"/>
        <end position="24"/>
    </location>
</feature>
<gene>
    <name evidence="4" type="ORF">ACFSCS_01310</name>
</gene>
<feature type="compositionally biased region" description="Basic and acidic residues" evidence="1">
    <location>
        <begin position="12"/>
        <end position="24"/>
    </location>
</feature>
<protein>
    <submittedName>
        <fullName evidence="4">DUF1707 domain-containing protein</fullName>
    </submittedName>
</protein>
<comment type="caution">
    <text evidence="4">The sequence shown here is derived from an EMBL/GenBank/DDBJ whole genome shotgun (WGS) entry which is preliminary data.</text>
</comment>
<proteinExistence type="predicted"/>
<name>A0ABW4RRA1_9ACTN</name>
<feature type="transmembrane region" description="Helical" evidence="2">
    <location>
        <begin position="103"/>
        <end position="123"/>
    </location>
</feature>
<keyword evidence="2" id="KW-1133">Transmembrane helix</keyword>
<keyword evidence="2" id="KW-0812">Transmembrane</keyword>
<feature type="compositionally biased region" description="Basic and acidic residues" evidence="1">
    <location>
        <begin position="71"/>
        <end position="83"/>
    </location>
</feature>
<evidence type="ECO:0000313" key="5">
    <source>
        <dbReference type="Proteomes" id="UP001597326"/>
    </source>
</evidence>
<keyword evidence="5" id="KW-1185">Reference proteome</keyword>
<evidence type="ECO:0000259" key="3">
    <source>
        <dbReference type="Pfam" id="PF08044"/>
    </source>
</evidence>
<organism evidence="4 5">
    <name type="scientific">Luteococcus peritonei</name>
    <dbReference type="NCBI Taxonomy" id="88874"/>
    <lineage>
        <taxon>Bacteria</taxon>
        <taxon>Bacillati</taxon>
        <taxon>Actinomycetota</taxon>
        <taxon>Actinomycetes</taxon>
        <taxon>Propionibacteriales</taxon>
        <taxon>Propionibacteriaceae</taxon>
        <taxon>Luteococcus</taxon>
    </lineage>
</organism>
<feature type="region of interest" description="Disordered" evidence="1">
    <location>
        <begin position="71"/>
        <end position="93"/>
    </location>
</feature>